<keyword evidence="9" id="KW-0472">Membrane</keyword>
<sequence>MFIHRILRRRLTSLLQPWLQHEPDLELELGLINSKLALKNLKFNSSSLNQLLDDASLFSFGGVTIEELTLRFSNWSVPAFNIEVRGVNVILVAREEEEERSSVRARKSSEKVNEEKKKAVAGFDPEGGALHDVLEKILISTPSRKGFTTSLLNLILKHCHLQVFDTKLQVQVPILNDDLVCLLELKEFNGESEYFEHGCLLRGFLGVAFNPPKETSIVMNFKGLGIGYWMNDKENSVVSSTDLFSCIRLNDLQLADISIRVPGLNLLLSPLDLLVLSVLGRLPLKEPKHVRNGRQLWRLAANRLGYVTSFPRLSLHNLADFVCMWLRYLNAYEHLLSFIGYTQVNLLKRPSIGMLRDKMFHSSVKQHWELISRTEKELPPEAIAQARRIARYKATLSIPQGEDSYKEYSVRSQFQVFSKVLSLLVFTWNVIHRVVLSNIHAFLSIVFSRQEPKFDGHLGIISEDHCPQYCFLLNFGKVLITFCSGNTIHNVIKKLESHIGISLPDIHSFCLSLDALLLVYVDDIFEQSFSLSCGKLKVKTSSVTGDTATEGSSKHHTVKGNRERMTANDSKTVLQGEPAQIFLPLQNSQKNAEGQDESAHGPFLKTFLGEMWLTWRRACKKYDDNEIEYSENPWLLCEIKNCLLHPGLKGPNSGLWKCNLTVGKLNITLGYLSMISMAILLEQMQHALKWTNDNGRVSVRSIPTPTFQDQSEIVLEGKYDDYVGKMKKTLLRRLPEKCIQLGVLIAGPHIQMSVRKIGSNSGKKDENYIVGQDDLHLRFDIQNIEAVVWPTSKSDLALSKLPGLDDVETDCRRFQEPRKIEVPKSDNEKYASQMCVSLRSYLRADGLIIYMGDSTEIEQSQIFVMKPVAVQLSFFSSTITAFSAAFYGSTTGFTVISYMDELNALFQVVADLFSAVSCAFDGFCIIGYSSLQDFMRQRKTFSEPDNYETTAGAPLIHNSTMFSINGTFHFKLMDAIIQSCKISDKQESPKKVYDGLSHQNFPGHCLHDCGIWISVHPTVADLSYEEGKADIHIDLLEFQSVIFRHQDLKGKGFHQLVDRNLQCESHNWLCELSLSNFTLTLWSSYPHKRMSNSFSNSTLGSNISNILENPHPLTDSETSNVPSEFENLGISTPTSSPRILIGVTIGGIFVARHKVKNIVVGAHQFSKLTSWFSVEGNLKTISWRIQGGHLFLETTALRMFVRCFSSYIQRFTDILSITKSSIKQVEDAQYEAQGMLHATQRPGCTLPETFNIDVHQFSVILAIEDDIGGLQELVSELDVCVKLDSANMQSKFTFELSRMSIFSQVIQECIENKNQVPHFSLVMSNESSSQSMTRDPSVAFQYIDGSHTSHRDYILNHLVVLISAEKSTSCPLPLNQVWIGNGSISGFHATISLSEILMLLSMASSVSGEYNEETTSDRRGWTSNREADNILAEMVPDGAIVAIQDVHQHLYFTVEGGENKYSLVGIIHYSLVGEKALFRVFGIQHFILDNLCSNYVQVKHHKQKIWNSSVLWFSLISLHAKNDSGEPFRLTYRPGSAFVDISSTNDTGSSLWGALSCEPDSYKGDIDWEPYSILVKNKFYLINKKNDCGVAFIDGSPEFVRKPGNPFKFKVFHDHAVGCNVTTSDGCFLEAYGANLYHSAHEEEDQTSYMSGKLPCIQINIDNSDLTIVHELPDTKDRIPLLRACINNAQIIVQILPYKTRFMSTSCSLLHYFDAQRNSW</sequence>
<name>B9S8Q5_RICCO</name>
<dbReference type="GO" id="GO:0005789">
    <property type="term" value="C:endoplasmic reticulum membrane"/>
    <property type="evidence" value="ECO:0007669"/>
    <property type="project" value="UniProtKB-SubCell"/>
</dbReference>
<evidence type="ECO:0000256" key="7">
    <source>
        <dbReference type="ARBA" id="ARBA00023006"/>
    </source>
</evidence>
<gene>
    <name evidence="13" type="ORF">RCOM_0603630</name>
</gene>
<dbReference type="PANTHER" id="PTHR13190">
    <property type="entry name" value="AUTOPHAGY-RELATED 2, ISOFORM A"/>
    <property type="match status" value="1"/>
</dbReference>
<dbReference type="GO" id="GO:0061723">
    <property type="term" value="P:glycophagy"/>
    <property type="evidence" value="ECO:0000318"/>
    <property type="project" value="GO_Central"/>
</dbReference>
<evidence type="ECO:0000256" key="3">
    <source>
        <dbReference type="ARBA" id="ARBA00009714"/>
    </source>
</evidence>
<protein>
    <recommendedName>
        <fullName evidence="4">Autophagy-related protein 2</fullName>
    </recommendedName>
</protein>
<evidence type="ECO:0000256" key="8">
    <source>
        <dbReference type="ARBA" id="ARBA00023055"/>
    </source>
</evidence>
<dbReference type="GO" id="GO:0032266">
    <property type="term" value="F:phosphatidylinositol-3-phosphate binding"/>
    <property type="evidence" value="ECO:0000318"/>
    <property type="project" value="GO_Central"/>
</dbReference>
<dbReference type="GO" id="GO:0006869">
    <property type="term" value="P:lipid transport"/>
    <property type="evidence" value="ECO:0007669"/>
    <property type="project" value="UniProtKB-KW"/>
</dbReference>
<dbReference type="GO" id="GO:0034727">
    <property type="term" value="P:piecemeal microautophagy of the nucleus"/>
    <property type="evidence" value="ECO:0000318"/>
    <property type="project" value="GO_Central"/>
</dbReference>
<evidence type="ECO:0000256" key="12">
    <source>
        <dbReference type="SAM" id="MobiDB-lite"/>
    </source>
</evidence>
<evidence type="ECO:0000313" key="13">
    <source>
        <dbReference type="EMBL" id="EEF40058.1"/>
    </source>
</evidence>
<keyword evidence="5" id="KW-0813">Transport</keyword>
<evidence type="ECO:0000256" key="1">
    <source>
        <dbReference type="ARBA" id="ARBA00004406"/>
    </source>
</evidence>
<dbReference type="GO" id="GO:0000407">
    <property type="term" value="C:phagophore assembly site"/>
    <property type="evidence" value="ECO:0000318"/>
    <property type="project" value="GO_Central"/>
</dbReference>
<dbReference type="GO" id="GO:0043495">
    <property type="term" value="F:protein-membrane adaptor activity"/>
    <property type="evidence" value="ECO:0000318"/>
    <property type="project" value="GO_Central"/>
</dbReference>
<keyword evidence="14" id="KW-1185">Reference proteome</keyword>
<dbReference type="GO" id="GO:0061709">
    <property type="term" value="P:reticulophagy"/>
    <property type="evidence" value="ECO:0000318"/>
    <property type="project" value="GO_Central"/>
</dbReference>
<dbReference type="EMBL" id="EQ973892">
    <property type="protein sequence ID" value="EEF40058.1"/>
    <property type="molecule type" value="Genomic_DNA"/>
</dbReference>
<organism evidence="13 14">
    <name type="scientific">Ricinus communis</name>
    <name type="common">Castor bean</name>
    <dbReference type="NCBI Taxonomy" id="3988"/>
    <lineage>
        <taxon>Eukaryota</taxon>
        <taxon>Viridiplantae</taxon>
        <taxon>Streptophyta</taxon>
        <taxon>Embryophyta</taxon>
        <taxon>Tracheophyta</taxon>
        <taxon>Spermatophyta</taxon>
        <taxon>Magnoliopsida</taxon>
        <taxon>eudicotyledons</taxon>
        <taxon>Gunneridae</taxon>
        <taxon>Pentapetalae</taxon>
        <taxon>rosids</taxon>
        <taxon>fabids</taxon>
        <taxon>Malpighiales</taxon>
        <taxon>Euphorbiaceae</taxon>
        <taxon>Acalyphoideae</taxon>
        <taxon>Acalypheae</taxon>
        <taxon>Ricinus</taxon>
    </lineage>
</organism>
<dbReference type="GO" id="GO:0034045">
    <property type="term" value="C:phagophore assembly site membrane"/>
    <property type="evidence" value="ECO:0007669"/>
    <property type="project" value="UniProtKB-SubCell"/>
</dbReference>
<dbReference type="InterPro" id="IPR026849">
    <property type="entry name" value="ATG2"/>
</dbReference>
<keyword evidence="8" id="KW-0445">Lipid transport</keyword>
<keyword evidence="6" id="KW-0256">Endoplasmic reticulum</keyword>
<dbReference type="InParanoid" id="B9S8Q5"/>
<reference evidence="14" key="1">
    <citation type="journal article" date="2010" name="Nat. Biotechnol.">
        <title>Draft genome sequence of the oilseed species Ricinus communis.</title>
        <authorList>
            <person name="Chan A.P."/>
            <person name="Crabtree J."/>
            <person name="Zhao Q."/>
            <person name="Lorenzi H."/>
            <person name="Orvis J."/>
            <person name="Puiu D."/>
            <person name="Melake-Berhan A."/>
            <person name="Jones K.M."/>
            <person name="Redman J."/>
            <person name="Chen G."/>
            <person name="Cahoon E.B."/>
            <person name="Gedil M."/>
            <person name="Stanke M."/>
            <person name="Haas B.J."/>
            <person name="Wortman J.R."/>
            <person name="Fraser-Liggett C.M."/>
            <person name="Ravel J."/>
            <person name="Rabinowicz P.D."/>
        </authorList>
    </citation>
    <scope>NUCLEOTIDE SEQUENCE [LARGE SCALE GENOMIC DNA]</scope>
    <source>
        <strain evidence="14">cv. Hale</strain>
    </source>
</reference>
<evidence type="ECO:0000256" key="9">
    <source>
        <dbReference type="ARBA" id="ARBA00023136"/>
    </source>
</evidence>
<evidence type="ECO:0000313" key="14">
    <source>
        <dbReference type="Proteomes" id="UP000008311"/>
    </source>
</evidence>
<dbReference type="GO" id="GO:0061908">
    <property type="term" value="C:phagophore"/>
    <property type="evidence" value="ECO:0000318"/>
    <property type="project" value="GO_Central"/>
</dbReference>
<dbReference type="FunCoup" id="B9S8Q5">
    <property type="interactions" value="824"/>
</dbReference>
<dbReference type="STRING" id="3988.B9S8Q5"/>
<evidence type="ECO:0000256" key="5">
    <source>
        <dbReference type="ARBA" id="ARBA00022448"/>
    </source>
</evidence>
<dbReference type="GO" id="GO:0000425">
    <property type="term" value="P:pexophagy"/>
    <property type="evidence" value="ECO:0000318"/>
    <property type="project" value="GO_Central"/>
</dbReference>
<dbReference type="PANTHER" id="PTHR13190:SF1">
    <property type="entry name" value="AUTOPHAGY-RELATED 2, ISOFORM A"/>
    <property type="match status" value="1"/>
</dbReference>
<dbReference type="eggNOG" id="KOG1809">
    <property type="taxonomic scope" value="Eukaryota"/>
</dbReference>
<evidence type="ECO:0000256" key="11">
    <source>
        <dbReference type="ARBA" id="ARBA00024615"/>
    </source>
</evidence>
<dbReference type="Proteomes" id="UP000008311">
    <property type="component" value="Unassembled WGS sequence"/>
</dbReference>
<evidence type="ECO:0000256" key="4">
    <source>
        <dbReference type="ARBA" id="ARBA00018070"/>
    </source>
</evidence>
<comment type="catalytic activity">
    <reaction evidence="11">
        <text>a 1,2-diacyl-sn-glycero-3-phosphoethanolamine(in) = a 1,2-diacyl-sn-glycero-3-phosphoethanolamine(out)</text>
        <dbReference type="Rhea" id="RHEA:38895"/>
        <dbReference type="ChEBI" id="CHEBI:64612"/>
    </reaction>
</comment>
<comment type="subcellular location">
    <subcellularLocation>
        <location evidence="1">Endoplasmic reticulum membrane</location>
        <topology evidence="1">Peripheral membrane protein</topology>
    </subcellularLocation>
    <subcellularLocation>
        <location evidence="2">Preautophagosomal structure membrane</location>
        <topology evidence="2">Peripheral membrane protein</topology>
    </subcellularLocation>
</comment>
<dbReference type="GO" id="GO:0000045">
    <property type="term" value="P:autophagosome assembly"/>
    <property type="evidence" value="ECO:0000318"/>
    <property type="project" value="GO_Central"/>
</dbReference>
<keyword evidence="7" id="KW-0072">Autophagy</keyword>
<dbReference type="GO" id="GO:0000422">
    <property type="term" value="P:autophagy of mitochondrion"/>
    <property type="evidence" value="ECO:0000318"/>
    <property type="project" value="GO_Central"/>
</dbReference>
<evidence type="ECO:0000256" key="10">
    <source>
        <dbReference type="ARBA" id="ARBA00024479"/>
    </source>
</evidence>
<feature type="region of interest" description="Disordered" evidence="12">
    <location>
        <begin position="544"/>
        <end position="569"/>
    </location>
</feature>
<comment type="similarity">
    <text evidence="3">Belongs to the ATG2 family.</text>
</comment>
<evidence type="ECO:0000256" key="2">
    <source>
        <dbReference type="ARBA" id="ARBA00004623"/>
    </source>
</evidence>
<proteinExistence type="inferred from homology"/>
<comment type="catalytic activity">
    <reaction evidence="10">
        <text>a 1,2-diacyl-sn-glycero-3-phospho-L-serine(in) = a 1,2-diacyl-sn-glycero-3-phospho-L-serine(out)</text>
        <dbReference type="Rhea" id="RHEA:38663"/>
        <dbReference type="ChEBI" id="CHEBI:57262"/>
    </reaction>
</comment>
<accession>B9S8Q5</accession>
<evidence type="ECO:0000256" key="6">
    <source>
        <dbReference type="ARBA" id="ARBA00022824"/>
    </source>
</evidence>